<sequence length="73" mass="8623">MNRPRVDAGDMRWGWRCPVCGTDASVSRDPDSGTFRWECDADRCDAVGFGFTSRRQARLALREFRKRYRDNYR</sequence>
<protein>
    <submittedName>
        <fullName evidence="1">Uncharacterized protein</fullName>
    </submittedName>
</protein>
<dbReference type="AlphaFoldDB" id="A0A2A5QUX0"/>
<organism evidence="1 2">
    <name type="scientific">Natrinema ejinorense</name>
    <dbReference type="NCBI Taxonomy" id="373386"/>
    <lineage>
        <taxon>Archaea</taxon>
        <taxon>Methanobacteriati</taxon>
        <taxon>Methanobacteriota</taxon>
        <taxon>Stenosarchaea group</taxon>
        <taxon>Halobacteria</taxon>
        <taxon>Halobacteriales</taxon>
        <taxon>Natrialbaceae</taxon>
        <taxon>Natrinema</taxon>
    </lineage>
</organism>
<gene>
    <name evidence="1" type="ORF">CP557_08850</name>
</gene>
<accession>A0A2A5QUX0</accession>
<dbReference type="Proteomes" id="UP000219689">
    <property type="component" value="Unassembled WGS sequence"/>
</dbReference>
<evidence type="ECO:0000313" key="2">
    <source>
        <dbReference type="Proteomes" id="UP000219689"/>
    </source>
</evidence>
<reference evidence="1 2" key="1">
    <citation type="submission" date="2017-09" db="EMBL/GenBank/DDBJ databases">
        <title>Genome sequences of Natrinema ejinorence JCM 13890T.</title>
        <authorList>
            <person name="Roh S.W."/>
            <person name="Kim Y.B."/>
            <person name="Kim J.Y."/>
        </authorList>
    </citation>
    <scope>NUCLEOTIDE SEQUENCE [LARGE SCALE GENOMIC DNA]</scope>
    <source>
        <strain evidence="1 2">JCM 13890</strain>
    </source>
</reference>
<comment type="caution">
    <text evidence="1">The sequence shown here is derived from an EMBL/GenBank/DDBJ whole genome shotgun (WGS) entry which is preliminary data.</text>
</comment>
<keyword evidence="2" id="KW-1185">Reference proteome</keyword>
<evidence type="ECO:0000313" key="1">
    <source>
        <dbReference type="EMBL" id="PCR90605.1"/>
    </source>
</evidence>
<proteinExistence type="predicted"/>
<name>A0A2A5QUX0_9EURY</name>
<dbReference type="EMBL" id="NXNI01000001">
    <property type="protein sequence ID" value="PCR90605.1"/>
    <property type="molecule type" value="Genomic_DNA"/>
</dbReference>